<keyword evidence="2" id="KW-0238">DNA-binding</keyword>
<dbReference type="Pfam" id="PF07883">
    <property type="entry name" value="Cupin_2"/>
    <property type="match status" value="1"/>
</dbReference>
<dbReference type="InterPro" id="IPR018060">
    <property type="entry name" value="HTH_AraC"/>
</dbReference>
<dbReference type="PROSITE" id="PS01124">
    <property type="entry name" value="HTH_ARAC_FAMILY_2"/>
    <property type="match status" value="1"/>
</dbReference>
<dbReference type="RefSeq" id="WP_034644443.1">
    <property type="nucleotide sequence ID" value="NZ_ARZX01000004.1"/>
</dbReference>
<dbReference type="PANTHER" id="PTHR43280:SF27">
    <property type="entry name" value="TRANSCRIPTIONAL REGULATOR MTLR"/>
    <property type="match status" value="1"/>
</dbReference>
<accession>A0ABN0RR45</accession>
<evidence type="ECO:0000313" key="5">
    <source>
        <dbReference type="EMBL" id="EWH14374.1"/>
    </source>
</evidence>
<dbReference type="PANTHER" id="PTHR43280">
    <property type="entry name" value="ARAC-FAMILY TRANSCRIPTIONAL REGULATOR"/>
    <property type="match status" value="1"/>
</dbReference>
<dbReference type="Gene3D" id="1.10.10.60">
    <property type="entry name" value="Homeodomain-like"/>
    <property type="match status" value="2"/>
</dbReference>
<dbReference type="SUPFAM" id="SSF46689">
    <property type="entry name" value="Homeodomain-like"/>
    <property type="match status" value="2"/>
</dbReference>
<dbReference type="PROSITE" id="PS00041">
    <property type="entry name" value="HTH_ARAC_FAMILY_1"/>
    <property type="match status" value="1"/>
</dbReference>
<keyword evidence="1" id="KW-0805">Transcription regulation</keyword>
<dbReference type="InterPro" id="IPR014710">
    <property type="entry name" value="RmlC-like_jellyroll"/>
</dbReference>
<dbReference type="EMBL" id="ARZX01000004">
    <property type="protein sequence ID" value="EWH14374.1"/>
    <property type="molecule type" value="Genomic_DNA"/>
</dbReference>
<dbReference type="Gene3D" id="2.60.120.10">
    <property type="entry name" value="Jelly Rolls"/>
    <property type="match status" value="1"/>
</dbReference>
<comment type="caution">
    <text evidence="5">The sequence shown here is derived from an EMBL/GenBank/DDBJ whole genome shotgun (WGS) entry which is preliminary data.</text>
</comment>
<dbReference type="InterPro" id="IPR009057">
    <property type="entry name" value="Homeodomain-like_sf"/>
</dbReference>
<evidence type="ECO:0000256" key="3">
    <source>
        <dbReference type="ARBA" id="ARBA00023163"/>
    </source>
</evidence>
<protein>
    <submittedName>
        <fullName evidence="5">AraC family transcriptional regulator</fullName>
    </submittedName>
</protein>
<organism evidence="5 6">
    <name type="scientific">Cellulophaga geojensis KL-A</name>
    <dbReference type="NCBI Taxonomy" id="1328323"/>
    <lineage>
        <taxon>Bacteria</taxon>
        <taxon>Pseudomonadati</taxon>
        <taxon>Bacteroidota</taxon>
        <taxon>Flavobacteriia</taxon>
        <taxon>Flavobacteriales</taxon>
        <taxon>Flavobacteriaceae</taxon>
        <taxon>Cellulophaga</taxon>
    </lineage>
</organism>
<evidence type="ECO:0000256" key="1">
    <source>
        <dbReference type="ARBA" id="ARBA00023015"/>
    </source>
</evidence>
<dbReference type="Proteomes" id="UP000019275">
    <property type="component" value="Unassembled WGS sequence"/>
</dbReference>
<dbReference type="InterPro" id="IPR018062">
    <property type="entry name" value="HTH_AraC-typ_CS"/>
</dbReference>
<evidence type="ECO:0000313" key="6">
    <source>
        <dbReference type="Proteomes" id="UP000019275"/>
    </source>
</evidence>
<name>A0ABN0RR45_9FLAO</name>
<evidence type="ECO:0000259" key="4">
    <source>
        <dbReference type="PROSITE" id="PS01124"/>
    </source>
</evidence>
<keyword evidence="6" id="KW-1185">Reference proteome</keyword>
<dbReference type="InterPro" id="IPR011051">
    <property type="entry name" value="RmlC_Cupin_sf"/>
</dbReference>
<dbReference type="SUPFAM" id="SSF51182">
    <property type="entry name" value="RmlC-like cupins"/>
    <property type="match status" value="1"/>
</dbReference>
<dbReference type="Pfam" id="PF12833">
    <property type="entry name" value="HTH_18"/>
    <property type="match status" value="1"/>
</dbReference>
<feature type="domain" description="HTH araC/xylS-type" evidence="4">
    <location>
        <begin position="177"/>
        <end position="275"/>
    </location>
</feature>
<dbReference type="InterPro" id="IPR013096">
    <property type="entry name" value="Cupin_2"/>
</dbReference>
<evidence type="ECO:0000256" key="2">
    <source>
        <dbReference type="ARBA" id="ARBA00023125"/>
    </source>
</evidence>
<dbReference type="SMART" id="SM00342">
    <property type="entry name" value="HTH_ARAC"/>
    <property type="match status" value="1"/>
</dbReference>
<gene>
    <name evidence="5" type="ORF">KLA_05116</name>
</gene>
<reference evidence="5 6" key="1">
    <citation type="journal article" date="2014" name="Genome Announc.">
        <title>Draft Genome Sequence of the Carrageenan-Degrading Bacterium Cellulophaga sp. Strain KL-A, Isolated from Decaying Marine Algae.</title>
        <authorList>
            <person name="Shan D."/>
            <person name="Ying J."/>
            <person name="Li X."/>
            <person name="Gao Z."/>
            <person name="Wei G."/>
            <person name="Shao Z."/>
        </authorList>
    </citation>
    <scope>NUCLEOTIDE SEQUENCE [LARGE SCALE GENOMIC DNA]</scope>
    <source>
        <strain evidence="5 6">KL-A</strain>
    </source>
</reference>
<keyword evidence="3" id="KW-0804">Transcription</keyword>
<proteinExistence type="predicted"/>
<sequence>MKPILETIPLGIEKSIVAFNYVSRDFETPWHFHPQLELTYIEESYGTKFIGDYVGAYEPGELVLIQSNVPHCWTNNKSNTVKSNSFVVQWNKGIYTNIPELKSLHNLFIAASKGIIFNKEQSKILIPELKKMTHKEGSKLYISLLSLLLKLTNTDYKTLSNSSFTKNISDDYTSKISKIHLYIAKNYNRKIYLKEVSKEVNMSEQSFSRFFLKIMGRTFFIFLNEYRINIATRMLLHTNKSVSEIGYACGYESLPFFFKKFKQLHKLSPASYRKKHKK</sequence>